<name>A0A1I6FJT6_9PSEU</name>
<dbReference type="InterPro" id="IPR036852">
    <property type="entry name" value="Peptidase_S8/S53_dom_sf"/>
</dbReference>
<keyword evidence="9" id="KW-1185">Reference proteome</keyword>
<dbReference type="RefSeq" id="WP_177321000.1">
    <property type="nucleotide sequence ID" value="NZ_FOYL01000029.1"/>
</dbReference>
<organism evidence="8 9">
    <name type="scientific">Lentzea waywayandensis</name>
    <dbReference type="NCBI Taxonomy" id="84724"/>
    <lineage>
        <taxon>Bacteria</taxon>
        <taxon>Bacillati</taxon>
        <taxon>Actinomycetota</taxon>
        <taxon>Actinomycetes</taxon>
        <taxon>Pseudonocardiales</taxon>
        <taxon>Pseudonocardiaceae</taxon>
        <taxon>Lentzea</taxon>
    </lineage>
</organism>
<proteinExistence type="inferred from homology"/>
<dbReference type="InterPro" id="IPR000209">
    <property type="entry name" value="Peptidase_S8/S53_dom"/>
</dbReference>
<reference evidence="9" key="1">
    <citation type="submission" date="2016-10" db="EMBL/GenBank/DDBJ databases">
        <authorList>
            <person name="Varghese N."/>
            <person name="Submissions S."/>
        </authorList>
    </citation>
    <scope>NUCLEOTIDE SEQUENCE [LARGE SCALE GENOMIC DNA]</scope>
    <source>
        <strain evidence="9">DSM 44232</strain>
    </source>
</reference>
<dbReference type="CDD" id="cd00306">
    <property type="entry name" value="Peptidases_S8_S53"/>
    <property type="match status" value="1"/>
</dbReference>
<evidence type="ECO:0000256" key="6">
    <source>
        <dbReference type="SAM" id="MobiDB-lite"/>
    </source>
</evidence>
<dbReference type="STRING" id="84724.SAMN04488564_12919"/>
<comment type="similarity">
    <text evidence="1 5">Belongs to the peptidase S8 family.</text>
</comment>
<keyword evidence="2 5" id="KW-0645">Protease</keyword>
<feature type="region of interest" description="Disordered" evidence="6">
    <location>
        <begin position="480"/>
        <end position="499"/>
    </location>
</feature>
<dbReference type="Gene3D" id="3.40.50.200">
    <property type="entry name" value="Peptidase S8/S53 domain"/>
    <property type="match status" value="1"/>
</dbReference>
<dbReference type="PROSITE" id="PS51892">
    <property type="entry name" value="SUBTILASE"/>
    <property type="match status" value="1"/>
</dbReference>
<dbReference type="GO" id="GO:0004252">
    <property type="term" value="F:serine-type endopeptidase activity"/>
    <property type="evidence" value="ECO:0007669"/>
    <property type="project" value="UniProtKB-UniRule"/>
</dbReference>
<evidence type="ECO:0000256" key="1">
    <source>
        <dbReference type="ARBA" id="ARBA00011073"/>
    </source>
</evidence>
<gene>
    <name evidence="8" type="ORF">SAMN04488564_12919</name>
</gene>
<dbReference type="PANTHER" id="PTHR43806:SF11">
    <property type="entry name" value="CEREVISIN-RELATED"/>
    <property type="match status" value="1"/>
</dbReference>
<evidence type="ECO:0000256" key="5">
    <source>
        <dbReference type="PROSITE-ProRule" id="PRU01240"/>
    </source>
</evidence>
<dbReference type="AlphaFoldDB" id="A0A1I6FJT6"/>
<evidence type="ECO:0000256" key="2">
    <source>
        <dbReference type="ARBA" id="ARBA00022670"/>
    </source>
</evidence>
<accession>A0A1I6FJT6</accession>
<sequence>MTIKFRWLDEPPDLSGDTYDEPPRWPEWLLQRHRGRMLLPSEAAPAVGVPDQPDQPAEPFAVPIESTAYRADTLLIPNVLLRNQPLVSAIQQAAGVVFQLPPPLTKVLPADQADHLDEIPRPVALTPADLTSPALVDAWTALRRIRSAVGRNELRWQDGKGNEVTPSLEQRKWLLEVSLDHLLLGAYGGVPVWEQDDVPGQAPSGGYRPEGRHPIAALVGLPKRDESEVFVMADGTKRRPVVAVLDTGVRDHPWFVVPLEVIKDGGSESFLHLSVPTQEALKAHQPVVAGLPHTNVLFDYHDVPIFAEELSDRVNRAVGHGTFIAGLIHQHAPDADVLSLRVMRSDNVGYESDVLLALWLLVDRVKLAQRDPANAWEMIDVVSISLGYYHETWRAEKLARLSAVIKELTSLGVVVVAAAGNDSSRRPFLPAAIASLTTSLPLVVGVGAANPNATTSWYSNGGASASAEAPGTCVVSIFPPDIDGSRSPSDKAASDGRQSVDEDSFSSGFALWSGTSFAAPVLAAAVARKLVEIGASTELTQQATVDRALAALRRLAGTSLIAEFNDLDARIKLAGKDQSERRSKLKKRLKDEKKSVDQ</sequence>
<dbReference type="GO" id="GO:0006508">
    <property type="term" value="P:proteolysis"/>
    <property type="evidence" value="ECO:0007669"/>
    <property type="project" value="UniProtKB-KW"/>
</dbReference>
<keyword evidence="3 5" id="KW-0378">Hydrolase</keyword>
<feature type="domain" description="Peptidase S8/S53" evidence="7">
    <location>
        <begin position="239"/>
        <end position="542"/>
    </location>
</feature>
<feature type="active site" description="Charge relay system" evidence="5">
    <location>
        <position position="516"/>
    </location>
</feature>
<feature type="compositionally biased region" description="Basic and acidic residues" evidence="6">
    <location>
        <begin position="488"/>
        <end position="499"/>
    </location>
</feature>
<dbReference type="InterPro" id="IPR050131">
    <property type="entry name" value="Peptidase_S8_subtilisin-like"/>
</dbReference>
<evidence type="ECO:0000313" key="8">
    <source>
        <dbReference type="EMBL" id="SFR30144.1"/>
    </source>
</evidence>
<dbReference type="SUPFAM" id="SSF52743">
    <property type="entry name" value="Subtilisin-like"/>
    <property type="match status" value="1"/>
</dbReference>
<dbReference type="Pfam" id="PF00082">
    <property type="entry name" value="Peptidase_S8"/>
    <property type="match status" value="1"/>
</dbReference>
<evidence type="ECO:0000259" key="7">
    <source>
        <dbReference type="Pfam" id="PF00082"/>
    </source>
</evidence>
<dbReference type="EMBL" id="FOYL01000029">
    <property type="protein sequence ID" value="SFR30144.1"/>
    <property type="molecule type" value="Genomic_DNA"/>
</dbReference>
<feature type="active site" description="Charge relay system" evidence="5">
    <location>
        <position position="246"/>
    </location>
</feature>
<dbReference type="Proteomes" id="UP000198583">
    <property type="component" value="Unassembled WGS sequence"/>
</dbReference>
<feature type="active site" description="Charge relay system" evidence="5">
    <location>
        <position position="320"/>
    </location>
</feature>
<keyword evidence="4 5" id="KW-0720">Serine protease</keyword>
<evidence type="ECO:0000256" key="3">
    <source>
        <dbReference type="ARBA" id="ARBA00022801"/>
    </source>
</evidence>
<evidence type="ECO:0000256" key="4">
    <source>
        <dbReference type="ARBA" id="ARBA00022825"/>
    </source>
</evidence>
<evidence type="ECO:0000313" key="9">
    <source>
        <dbReference type="Proteomes" id="UP000198583"/>
    </source>
</evidence>
<protein>
    <submittedName>
        <fullName evidence="8">Subtilase family protein</fullName>
    </submittedName>
</protein>
<dbReference type="PANTHER" id="PTHR43806">
    <property type="entry name" value="PEPTIDASE S8"/>
    <property type="match status" value="1"/>
</dbReference>